<sequence>MCWGPPSDDGSYVCWYDDAMKRLRFSIRTLLLLAAVTAIGILGYQRQTRIREIVQRFESLGGKVHYHSSVLDTFHRRTDHFFATPTQVNLSHSRLRRGGLDGIEHLKSLQRLYLDRTSIAADDIAELAKCKQLKRMSLWGNHHLTSGAIDHLLDCQSLEALDIHDTRIAPAKVGRLGELPQLQRLVFSPEYYNQKSSRMTGDVMRQLASIEHLQPVGSCFLWDFDAEEIQLFCRTDTSRVDKLLLRDCELTDDACRAINTVRARELDLQSCTIDDRRLHLIDYRNFGRIDIFNRNETSTPDVTLAGITGWLRPGLRKVGLFDTRVEFVYWGDAFWRYRLSIASPRLNAGLLRSWVSLGMRELDLNVQEHLEHDLEVVASMNPPIELLVRNHLFVWQYIARMNRLQELTLYNKVPTPIRFTDGLSLRSLDLQGRVYPTKATFREIAKLERLSFLVVRNRNQVTLDDVQPLAELKQLTTIRIAKLTPEAETFVERLCAKNTVGN</sequence>
<gene>
    <name evidence="2" type="ORF">Mal15_39380</name>
</gene>
<evidence type="ECO:0000256" key="1">
    <source>
        <dbReference type="SAM" id="Phobius"/>
    </source>
</evidence>
<dbReference type="AlphaFoldDB" id="A0A5B9MF12"/>
<evidence type="ECO:0000313" key="2">
    <source>
        <dbReference type="EMBL" id="QEF99871.1"/>
    </source>
</evidence>
<dbReference type="KEGG" id="smam:Mal15_39380"/>
<keyword evidence="1" id="KW-0472">Membrane</keyword>
<proteinExistence type="predicted"/>
<feature type="transmembrane region" description="Helical" evidence="1">
    <location>
        <begin position="25"/>
        <end position="44"/>
    </location>
</feature>
<keyword evidence="3" id="KW-1185">Reference proteome</keyword>
<dbReference type="Proteomes" id="UP000321353">
    <property type="component" value="Chromosome"/>
</dbReference>
<evidence type="ECO:0000313" key="3">
    <source>
        <dbReference type="Proteomes" id="UP000321353"/>
    </source>
</evidence>
<dbReference type="SUPFAM" id="SSF52047">
    <property type="entry name" value="RNI-like"/>
    <property type="match status" value="1"/>
</dbReference>
<organism evidence="2 3">
    <name type="scientific">Stieleria maiorica</name>
    <dbReference type="NCBI Taxonomy" id="2795974"/>
    <lineage>
        <taxon>Bacteria</taxon>
        <taxon>Pseudomonadati</taxon>
        <taxon>Planctomycetota</taxon>
        <taxon>Planctomycetia</taxon>
        <taxon>Pirellulales</taxon>
        <taxon>Pirellulaceae</taxon>
        <taxon>Stieleria</taxon>
    </lineage>
</organism>
<keyword evidence="1" id="KW-1133">Transmembrane helix</keyword>
<dbReference type="EMBL" id="CP036264">
    <property type="protein sequence ID" value="QEF99871.1"/>
    <property type="molecule type" value="Genomic_DNA"/>
</dbReference>
<keyword evidence="1" id="KW-0812">Transmembrane</keyword>
<dbReference type="Gene3D" id="3.80.10.10">
    <property type="entry name" value="Ribonuclease Inhibitor"/>
    <property type="match status" value="1"/>
</dbReference>
<accession>A0A5B9MF12</accession>
<dbReference type="InterPro" id="IPR032675">
    <property type="entry name" value="LRR_dom_sf"/>
</dbReference>
<protein>
    <submittedName>
        <fullName evidence="2">Leucine Rich repeats (2 copies)</fullName>
    </submittedName>
</protein>
<name>A0A5B9MF12_9BACT</name>
<reference evidence="2 3" key="1">
    <citation type="submission" date="2019-02" db="EMBL/GenBank/DDBJ databases">
        <title>Planctomycetal bacteria perform biofilm scaping via a novel small molecule.</title>
        <authorList>
            <person name="Jeske O."/>
            <person name="Boedeker C."/>
            <person name="Wiegand S."/>
            <person name="Breitling P."/>
            <person name="Kallscheuer N."/>
            <person name="Jogler M."/>
            <person name="Rohde M."/>
            <person name="Petersen J."/>
            <person name="Medema M.H."/>
            <person name="Surup F."/>
            <person name="Jogler C."/>
        </authorList>
    </citation>
    <scope>NUCLEOTIDE SEQUENCE [LARGE SCALE GENOMIC DNA]</scope>
    <source>
        <strain evidence="2 3">Mal15</strain>
    </source>
</reference>